<evidence type="ECO:0000313" key="2">
    <source>
        <dbReference type="Proteomes" id="UP000654075"/>
    </source>
</evidence>
<name>A0A813EF04_POLGL</name>
<protein>
    <submittedName>
        <fullName evidence="1">Uncharacterized protein</fullName>
    </submittedName>
</protein>
<reference evidence="1" key="1">
    <citation type="submission" date="2021-02" db="EMBL/GenBank/DDBJ databases">
        <authorList>
            <person name="Dougan E. K."/>
            <person name="Rhodes N."/>
            <person name="Thang M."/>
            <person name="Chan C."/>
        </authorList>
    </citation>
    <scope>NUCLEOTIDE SEQUENCE</scope>
</reference>
<comment type="caution">
    <text evidence="1">The sequence shown here is derived from an EMBL/GenBank/DDBJ whole genome shotgun (WGS) entry which is preliminary data.</text>
</comment>
<keyword evidence="2" id="KW-1185">Reference proteome</keyword>
<dbReference type="EMBL" id="CAJNNV010009764">
    <property type="protein sequence ID" value="CAE8597776.1"/>
    <property type="molecule type" value="Genomic_DNA"/>
</dbReference>
<proteinExistence type="predicted"/>
<sequence length="159" mass="17499">MRTHAATANVVCFLIDVNTDVQGMALKAGLLQFAMCCVEDNCIAGCYLKREQFPPVVHVIQILMLRAQVSEQFATIQLAISILHSGGLESKTLVCLIFLSLLEFDVSSHFGFRDQIIQGGAISCLQRMLVQHKLPATGPVQVLLTCLVHRMLVQHKLPA</sequence>
<dbReference type="AlphaFoldDB" id="A0A813EF04"/>
<gene>
    <name evidence="1" type="ORF">PGLA1383_LOCUS16209</name>
</gene>
<dbReference type="Proteomes" id="UP000654075">
    <property type="component" value="Unassembled WGS sequence"/>
</dbReference>
<evidence type="ECO:0000313" key="1">
    <source>
        <dbReference type="EMBL" id="CAE8597776.1"/>
    </source>
</evidence>
<organism evidence="1 2">
    <name type="scientific">Polarella glacialis</name>
    <name type="common">Dinoflagellate</name>
    <dbReference type="NCBI Taxonomy" id="89957"/>
    <lineage>
        <taxon>Eukaryota</taxon>
        <taxon>Sar</taxon>
        <taxon>Alveolata</taxon>
        <taxon>Dinophyceae</taxon>
        <taxon>Suessiales</taxon>
        <taxon>Suessiaceae</taxon>
        <taxon>Polarella</taxon>
    </lineage>
</organism>
<accession>A0A813EF04</accession>